<evidence type="ECO:0000256" key="18">
    <source>
        <dbReference type="PROSITE-ProRule" id="PRU00322"/>
    </source>
</evidence>
<dbReference type="InterPro" id="IPR001300">
    <property type="entry name" value="Peptidase_C2_calpain_cat"/>
</dbReference>
<keyword evidence="9 18" id="KW-0863">Zinc-finger</keyword>
<keyword evidence="11 17" id="KW-0788">Thiol protease</keyword>
<reference evidence="22" key="1">
    <citation type="submission" date="2020-11" db="EMBL/GenBank/DDBJ databases">
        <authorList>
            <person name="Tran Van P."/>
        </authorList>
    </citation>
    <scope>NUCLEOTIDE SEQUENCE</scope>
</reference>
<feature type="transmembrane region" description="Helical" evidence="19">
    <location>
        <begin position="1344"/>
        <end position="1366"/>
    </location>
</feature>
<dbReference type="SMART" id="SM00547">
    <property type="entry name" value="ZnF_RBZ"/>
    <property type="match status" value="4"/>
</dbReference>
<dbReference type="Gene3D" id="3.90.70.10">
    <property type="entry name" value="Cysteine proteinases"/>
    <property type="match status" value="1"/>
</dbReference>
<dbReference type="GO" id="GO:0006508">
    <property type="term" value="P:proteolysis"/>
    <property type="evidence" value="ECO:0007669"/>
    <property type="project" value="UniProtKB-KW"/>
</dbReference>
<dbReference type="GO" id="GO:0004198">
    <property type="term" value="F:calcium-dependent cysteine-type endopeptidase activity"/>
    <property type="evidence" value="ECO:0007669"/>
    <property type="project" value="InterPro"/>
</dbReference>
<dbReference type="Pfam" id="PF00641">
    <property type="entry name" value="Zn_ribbon_RanBP"/>
    <property type="match status" value="1"/>
</dbReference>
<dbReference type="InterPro" id="IPR007603">
    <property type="entry name" value="Choline_transptr-like"/>
</dbReference>
<keyword evidence="7" id="KW-0479">Metal-binding</keyword>
<dbReference type="Gene3D" id="2.30.30.380">
    <property type="entry name" value="Zn-finger domain of Sec23/24"/>
    <property type="match status" value="1"/>
</dbReference>
<dbReference type="PANTHER" id="PTHR12385:SF14">
    <property type="entry name" value="CHOLINE TRANSPORTER-LIKE 2"/>
    <property type="match status" value="1"/>
</dbReference>
<dbReference type="Proteomes" id="UP000678499">
    <property type="component" value="Unassembled WGS sequence"/>
</dbReference>
<keyword evidence="5 17" id="KW-0645">Protease</keyword>
<dbReference type="EMBL" id="CAJPEX010000971">
    <property type="protein sequence ID" value="CAG0917812.1"/>
    <property type="molecule type" value="Genomic_DNA"/>
</dbReference>
<evidence type="ECO:0000256" key="17">
    <source>
        <dbReference type="PROSITE-ProRule" id="PRU00239"/>
    </source>
</evidence>
<evidence type="ECO:0000256" key="6">
    <source>
        <dbReference type="ARBA" id="ARBA00022692"/>
    </source>
</evidence>
<feature type="transmembrane region" description="Helical" evidence="19">
    <location>
        <begin position="1401"/>
        <end position="1422"/>
    </location>
</feature>
<evidence type="ECO:0000256" key="3">
    <source>
        <dbReference type="ARBA" id="ARBA00007623"/>
    </source>
</evidence>
<dbReference type="InterPro" id="IPR000169">
    <property type="entry name" value="Pept_cys_AS"/>
</dbReference>
<evidence type="ECO:0000256" key="9">
    <source>
        <dbReference type="ARBA" id="ARBA00022771"/>
    </source>
</evidence>
<name>A0A7R9GCT7_9CRUS</name>
<dbReference type="EMBL" id="OA883008">
    <property type="protein sequence ID" value="CAD7277660.1"/>
    <property type="molecule type" value="Genomic_DNA"/>
</dbReference>
<dbReference type="InterPro" id="IPR036443">
    <property type="entry name" value="Znf_RanBP2_sf"/>
</dbReference>
<evidence type="ECO:0000256" key="4">
    <source>
        <dbReference type="ARBA" id="ARBA00022553"/>
    </source>
</evidence>
<evidence type="ECO:0008006" key="24">
    <source>
        <dbReference type="Google" id="ProtNLM"/>
    </source>
</evidence>
<protein>
    <recommendedName>
        <fullName evidence="24">Calpain-15</fullName>
    </recommendedName>
</protein>
<keyword evidence="6 19" id="KW-0812">Transmembrane</keyword>
<evidence type="ECO:0000256" key="19">
    <source>
        <dbReference type="SAM" id="Phobius"/>
    </source>
</evidence>
<feature type="transmembrane region" description="Helical" evidence="19">
    <location>
        <begin position="1108"/>
        <end position="1126"/>
    </location>
</feature>
<evidence type="ECO:0000256" key="15">
    <source>
        <dbReference type="ARBA" id="ARBA00023180"/>
    </source>
</evidence>
<evidence type="ECO:0000256" key="16">
    <source>
        <dbReference type="PIRSR" id="PIRSR622684-1"/>
    </source>
</evidence>
<feature type="active site" evidence="16 17">
    <location>
        <position position="598"/>
    </location>
</feature>
<keyword evidence="4" id="KW-0597">Phosphoprotein</keyword>
<dbReference type="InterPro" id="IPR001876">
    <property type="entry name" value="Znf_RanBP2"/>
</dbReference>
<evidence type="ECO:0000256" key="12">
    <source>
        <dbReference type="ARBA" id="ARBA00022833"/>
    </source>
</evidence>
<evidence type="ECO:0000256" key="8">
    <source>
        <dbReference type="ARBA" id="ARBA00022737"/>
    </source>
</evidence>
<dbReference type="GO" id="GO:0016020">
    <property type="term" value="C:membrane"/>
    <property type="evidence" value="ECO:0007669"/>
    <property type="project" value="UniProtKB-SubCell"/>
</dbReference>
<evidence type="ECO:0000313" key="22">
    <source>
        <dbReference type="EMBL" id="CAD7277660.1"/>
    </source>
</evidence>
<keyword evidence="10 17" id="KW-0378">Hydrolase</keyword>
<keyword evidence="23" id="KW-1185">Reference proteome</keyword>
<keyword evidence="12" id="KW-0862">Zinc</keyword>
<feature type="domain" description="RanBP2-type" evidence="20">
    <location>
        <begin position="379"/>
        <end position="408"/>
    </location>
</feature>
<dbReference type="PROSITE" id="PS50203">
    <property type="entry name" value="CALPAIN_CAT"/>
    <property type="match status" value="1"/>
</dbReference>
<feature type="transmembrane region" description="Helical" evidence="19">
    <location>
        <begin position="134"/>
        <end position="161"/>
    </location>
</feature>
<keyword evidence="14 19" id="KW-0472">Membrane</keyword>
<evidence type="ECO:0000256" key="13">
    <source>
        <dbReference type="ARBA" id="ARBA00022989"/>
    </source>
</evidence>
<proteinExistence type="inferred from homology"/>
<gene>
    <name evidence="22" type="ORF">NMOB1V02_LOCUS5388</name>
</gene>
<dbReference type="PRINTS" id="PR00704">
    <property type="entry name" value="CALPAIN"/>
</dbReference>
<evidence type="ECO:0000256" key="2">
    <source>
        <dbReference type="ARBA" id="ARBA00007168"/>
    </source>
</evidence>
<dbReference type="GO" id="GO:0008270">
    <property type="term" value="F:zinc ion binding"/>
    <property type="evidence" value="ECO:0007669"/>
    <property type="project" value="UniProtKB-KW"/>
</dbReference>
<feature type="domain" description="Calpain catalytic" evidence="21">
    <location>
        <begin position="533"/>
        <end position="852"/>
    </location>
</feature>
<evidence type="ECO:0000256" key="10">
    <source>
        <dbReference type="ARBA" id="ARBA00022801"/>
    </source>
</evidence>
<organism evidence="22">
    <name type="scientific">Notodromas monacha</name>
    <dbReference type="NCBI Taxonomy" id="399045"/>
    <lineage>
        <taxon>Eukaryota</taxon>
        <taxon>Metazoa</taxon>
        <taxon>Ecdysozoa</taxon>
        <taxon>Arthropoda</taxon>
        <taxon>Crustacea</taxon>
        <taxon>Oligostraca</taxon>
        <taxon>Ostracoda</taxon>
        <taxon>Podocopa</taxon>
        <taxon>Podocopida</taxon>
        <taxon>Cypridocopina</taxon>
        <taxon>Cypridoidea</taxon>
        <taxon>Cyprididae</taxon>
        <taxon>Notodromas</taxon>
    </lineage>
</organism>
<evidence type="ECO:0000256" key="14">
    <source>
        <dbReference type="ARBA" id="ARBA00023136"/>
    </source>
</evidence>
<feature type="transmembrane region" description="Helical" evidence="19">
    <location>
        <begin position="1734"/>
        <end position="1756"/>
    </location>
</feature>
<dbReference type="PROSITE" id="PS00139">
    <property type="entry name" value="THIOL_PROTEASE_CYS"/>
    <property type="match status" value="1"/>
</dbReference>
<dbReference type="InterPro" id="IPR022684">
    <property type="entry name" value="Calpain_cysteine_protease"/>
</dbReference>
<dbReference type="CDD" id="cd00044">
    <property type="entry name" value="CysPc"/>
    <property type="match status" value="1"/>
</dbReference>
<dbReference type="GO" id="GO:0022857">
    <property type="term" value="F:transmembrane transporter activity"/>
    <property type="evidence" value="ECO:0007669"/>
    <property type="project" value="InterPro"/>
</dbReference>
<feature type="domain" description="RanBP2-type" evidence="20">
    <location>
        <begin position="406"/>
        <end position="438"/>
    </location>
</feature>
<comment type="similarity">
    <text evidence="2">Belongs to the CTL (choline transporter-like) family.</text>
</comment>
<dbReference type="PROSITE" id="PS50199">
    <property type="entry name" value="ZF_RANBP2_2"/>
    <property type="match status" value="4"/>
</dbReference>
<feature type="transmembrane region" description="Helical" evidence="19">
    <location>
        <begin position="1318"/>
        <end position="1338"/>
    </location>
</feature>
<comment type="subcellular location">
    <subcellularLocation>
        <location evidence="1">Membrane</location>
        <topology evidence="1">Multi-pass membrane protein</topology>
    </subcellularLocation>
</comment>
<keyword evidence="8" id="KW-0677">Repeat</keyword>
<evidence type="ECO:0000256" key="11">
    <source>
        <dbReference type="ARBA" id="ARBA00022807"/>
    </source>
</evidence>
<feature type="transmembrane region" description="Helical" evidence="19">
    <location>
        <begin position="1447"/>
        <end position="1471"/>
    </location>
</feature>
<evidence type="ECO:0000259" key="20">
    <source>
        <dbReference type="PROSITE" id="PS50199"/>
    </source>
</evidence>
<dbReference type="OrthoDB" id="424753at2759"/>
<dbReference type="SMART" id="SM00230">
    <property type="entry name" value="CysPc"/>
    <property type="match status" value="1"/>
</dbReference>
<dbReference type="SUPFAM" id="SSF90209">
    <property type="entry name" value="Ran binding protein zinc finger-like"/>
    <property type="match status" value="1"/>
</dbReference>
<evidence type="ECO:0000256" key="5">
    <source>
        <dbReference type="ARBA" id="ARBA00022670"/>
    </source>
</evidence>
<feature type="transmembrane region" description="Helical" evidence="19">
    <location>
        <begin position="1694"/>
        <end position="1714"/>
    </location>
</feature>
<feature type="transmembrane region" description="Helical" evidence="19">
    <location>
        <begin position="1543"/>
        <end position="1571"/>
    </location>
</feature>
<dbReference type="InterPro" id="IPR005344">
    <property type="entry name" value="TMEM33/Pom33"/>
</dbReference>
<dbReference type="Pfam" id="PF00648">
    <property type="entry name" value="Peptidase_C2"/>
    <property type="match status" value="1"/>
</dbReference>
<dbReference type="SUPFAM" id="SSF54001">
    <property type="entry name" value="Cysteine proteinases"/>
    <property type="match status" value="1"/>
</dbReference>
<sequence>MVTKWQERGTCGLPFLKKVLPERIDIYLFGEKSVGVVVSMPEQNAQARQRETGVHVLISQISNKRIAFALWVIRLVTVVLTLGFFIPLWGSQFSLYYKILMANAATSALRLHQRVPNFRFDRGYFIDVVKEDSFHYLCYSLIFIFCAPLTLVTLPVFLFAVSHFASYSLELLDCIGANSIWPARMMISLVELQSANILRLVAFSEILLMPMVVMLTFRGAATLVTPFLFYRFLGQRYSSERNPYSRTIFHELRLSLELLVGKAACPAVIRQRSTIVRYIMNAVSVNSADCLQSKAWTCPQCTLENKEAVSKCDACCSPRVEESKSVSESGGIGASLKRFVEGRLQRESRATIRSVSSSSVPELIVSVEQPKTNEVSGLRDKHWFCDSCTCKNHASSLVCNVCSKPRFGAIDSWVCAYCTLVNAKSATKCRACQHRRNNEALSGQLISPDSAWACAACTYRNNESKSACDMCKSFRGSRSSRPFSGETLKLKFMSIDDLRSVQEKECRKQWTDIVAFSRRSNMCSASSLQYKCAFVDPSFPPAPKSLFYQGEASKKLNTVTQWLRPSEIRSESGFERLSWTVFRSPLPSDISQGILGNCWLLSALAVLAEKEDLIRHVLVTDEYCQEGAYQIRLCISGKWTTILVDDLLPCNKYGQLVYSQAKRRQLWVPLIEKAVAKAHGCYEALISGRALEGLSTLTGAPCESIPLQKRNQSYGSSSAVIQCSGENDEEIIDPNVIWAQLVSCREAGFLMGASCGSGNMTVDPKEFERMGLTPRHAYSILDVKNVDSARLVKMRNPWGRFSWKGAYSDSWSGWTPKLRTQLLPHVASDGVFWIPFDDVMKYFDSVDVCKVKPAWKEVRLEGHLPSRSVSCDYLTCAVVTVVESTEIDITLFQAGQRNSSKSARKLLDICSLILESSNGPRYSSRIGKLVGRSRRQVQLAVGTNIFVGPGVYVIAPVAFNHFNSSGCSSQEKEYPAYVLAIHSMKSLLVEQTRAPPFYHADVLISLCVARAQRYEGRDGMTIYYLTKDWSGLIVMVENRCNDRYMHVCCDCSQSFNVVSSRGDVKTEDTVPPLHRQVILVLSHLEVLQVEVDVAYPKKSRSCTDILCLLLFVCFLGGWVAVGFIALKHGNPDSLVMPTDSRGMICGKDEDVKSKPYLFFFDLTECAKPSVLVTGCPTPQVCVEQCPQKNIFISDYANQKDDLICIPGVNPANSTSEVLRDNCAAYYLQSIHGKDLPFVSVCPNVLSETSGVTFNWDLVGGRCLPDFTFQSLGDVLDNLGLADIGLKPDSFLDAIGFLKLIEEIREVGQRIFEDLRTTWWAILIGLLFGAAVAFVWIVLMRFVAAVMVYASIFGVLGIFSYGLYFSIDKYIELKSHPGSSASLTDIGFTLQLDVYLHLRDTWLTFAVIIGIFLVITLLIFIFLRSRIAIAVELIREGSKAVSAVTATLLYPAFTFLVQIILFALFLGIAVYLASVGKSSFRVVGLDDPSDPNCNQNCNGYSTNSTCLPKTFNCACPNSLTNKPQCIFYSYEDEYGLSKLQIYNIFAFLWTTFFITAFGELVLAGAFATWYWTVDKSKGVPALTLLHSFGRGFRYHLGTVAFGSLIIAIVRGIRLILEYMDRKLKEFKDNAVAKCLMCCCKCFFWCLEKFLRFVNRNAYVITAIHGKSFCPAARTAFFLLMRNLARVVVLDKVTDFLLFIGKMVVVGAVGLAAFAVFSRKVPIDFLATNVPETNYYAVPVIFVTIGTYFVASSFFSVYEMAIDTMFLCFLEDSEKNDGSVEKPYLMSKSLMKVLGKKNHRYEDKE</sequence>
<feature type="active site" evidence="16 17">
    <location>
        <position position="796"/>
    </location>
</feature>
<comment type="similarity">
    <text evidence="3">Belongs to the peptidase C2 family.</text>
</comment>
<dbReference type="FunFam" id="3.90.70.10:FF:000010">
    <property type="entry name" value="Calpain 15"/>
    <property type="match status" value="1"/>
</dbReference>
<dbReference type="Pfam" id="PF03661">
    <property type="entry name" value="TMEM33_Pom33"/>
    <property type="match status" value="1"/>
</dbReference>
<dbReference type="InterPro" id="IPR038765">
    <property type="entry name" value="Papain-like_cys_pep_sf"/>
</dbReference>
<feature type="transmembrane region" description="Helical" evidence="19">
    <location>
        <begin position="68"/>
        <end position="89"/>
    </location>
</feature>
<evidence type="ECO:0000256" key="1">
    <source>
        <dbReference type="ARBA" id="ARBA00004141"/>
    </source>
</evidence>
<accession>A0A7R9GCT7</accession>
<dbReference type="PROSITE" id="PS01358">
    <property type="entry name" value="ZF_RANBP2_1"/>
    <property type="match status" value="3"/>
</dbReference>
<dbReference type="PANTHER" id="PTHR12385">
    <property type="entry name" value="CHOLINE TRANSPORTER-LIKE (SLC FAMILY 44)"/>
    <property type="match status" value="1"/>
</dbReference>
<feature type="active site" evidence="16 17">
    <location>
        <position position="776"/>
    </location>
</feature>
<dbReference type="Pfam" id="PF04515">
    <property type="entry name" value="Choline_transpo"/>
    <property type="match status" value="1"/>
</dbReference>
<feature type="domain" description="RanBP2-type" evidence="20">
    <location>
        <begin position="292"/>
        <end position="321"/>
    </location>
</feature>
<keyword evidence="15" id="KW-0325">Glycoprotein</keyword>
<evidence type="ECO:0000313" key="23">
    <source>
        <dbReference type="Proteomes" id="UP000678499"/>
    </source>
</evidence>
<feature type="transmembrane region" description="Helical" evidence="19">
    <location>
        <begin position="1591"/>
        <end position="1615"/>
    </location>
</feature>
<evidence type="ECO:0000259" key="21">
    <source>
        <dbReference type="PROSITE" id="PS50203"/>
    </source>
</evidence>
<feature type="domain" description="RanBP2-type" evidence="20">
    <location>
        <begin position="448"/>
        <end position="477"/>
    </location>
</feature>
<evidence type="ECO:0000256" key="7">
    <source>
        <dbReference type="ARBA" id="ARBA00022723"/>
    </source>
</evidence>
<keyword evidence="13 19" id="KW-1133">Transmembrane helix</keyword>